<name>A0A650CF90_SULOH</name>
<dbReference type="PANTHER" id="PTHR36172:SF1">
    <property type="entry name" value="RESOLVASE-RELATED"/>
    <property type="match status" value="1"/>
</dbReference>
<dbReference type="PROSITE" id="PS00397">
    <property type="entry name" value="RECOMBINASES_1"/>
    <property type="match status" value="1"/>
</dbReference>
<keyword evidence="6" id="KW-1185">Reference proteome</keyword>
<dbReference type="InterPro" id="IPR051491">
    <property type="entry name" value="Recombinase/Transposase-rel"/>
</dbReference>
<dbReference type="GO" id="GO:0015074">
    <property type="term" value="P:DNA integration"/>
    <property type="evidence" value="ECO:0007669"/>
    <property type="project" value="UniProtKB-KW"/>
</dbReference>
<accession>A0A650CF90</accession>
<dbReference type="Gene3D" id="1.10.287.2170">
    <property type="match status" value="1"/>
</dbReference>
<keyword evidence="2" id="KW-0238">DNA-binding</keyword>
<dbReference type="SUPFAM" id="SSF46955">
    <property type="entry name" value="Putative DNA-binding domain"/>
    <property type="match status" value="1"/>
</dbReference>
<dbReference type="Pfam" id="PF12728">
    <property type="entry name" value="HTH_17"/>
    <property type="match status" value="1"/>
</dbReference>
<evidence type="ECO:0000256" key="2">
    <source>
        <dbReference type="ARBA" id="ARBA00023125"/>
    </source>
</evidence>
<evidence type="ECO:0000313" key="6">
    <source>
        <dbReference type="Proteomes" id="UP000427373"/>
    </source>
</evidence>
<dbReference type="PANTHER" id="PTHR36172">
    <property type="match status" value="1"/>
</dbReference>
<feature type="domain" description="Resolvase/invertase-type recombinase catalytic" evidence="4">
    <location>
        <begin position="63"/>
        <end position="210"/>
    </location>
</feature>
<dbReference type="InterPro" id="IPR048046">
    <property type="entry name" value="Transpos_IS607"/>
</dbReference>
<protein>
    <submittedName>
        <fullName evidence="5">IS607 family transposase</fullName>
    </submittedName>
</protein>
<dbReference type="InterPro" id="IPR041718">
    <property type="entry name" value="IS607_transposase-like"/>
</dbReference>
<dbReference type="InterPro" id="IPR006119">
    <property type="entry name" value="Resolv_N"/>
</dbReference>
<dbReference type="GO" id="GO:0000150">
    <property type="term" value="F:DNA strand exchange activity"/>
    <property type="evidence" value="ECO:0007669"/>
    <property type="project" value="InterPro"/>
</dbReference>
<dbReference type="NCBIfam" id="NF033518">
    <property type="entry name" value="transpos_IS607"/>
    <property type="match status" value="1"/>
</dbReference>
<evidence type="ECO:0000313" key="5">
    <source>
        <dbReference type="EMBL" id="QGR16474.1"/>
    </source>
</evidence>
<sequence>MFLNSVERYLTPSEVAEIFGISRSGVIKWIREGKIKAIEINGRWRIPYSEVERLISGKEKVRQVAIYARVSSNTQKDDLERQSNALKEWVKKTFGDVMIIEIKDIDSGLKEDRRGLKKLIELAKRRQINTIVVAYKDRLTRFGFEYLVELFKAYGVDIIVSFQEEPKDYMQELVEDFVEIVKSFASRIYSHRSHKYEKVVKCVEDIEKDC</sequence>
<dbReference type="InterPro" id="IPR036162">
    <property type="entry name" value="Resolvase-like_N_sf"/>
</dbReference>
<dbReference type="NCBIfam" id="TIGR01764">
    <property type="entry name" value="excise"/>
    <property type="match status" value="1"/>
</dbReference>
<dbReference type="Pfam" id="PF00239">
    <property type="entry name" value="Resolvase"/>
    <property type="match status" value="1"/>
</dbReference>
<dbReference type="GO" id="GO:0003677">
    <property type="term" value="F:DNA binding"/>
    <property type="evidence" value="ECO:0007669"/>
    <property type="project" value="UniProtKB-KW"/>
</dbReference>
<gene>
    <name evidence="5" type="ORF">D1869_04100</name>
</gene>
<keyword evidence="3" id="KW-0233">DNA recombination</keyword>
<dbReference type="CDD" id="cd04762">
    <property type="entry name" value="HTH_MerR-trunc"/>
    <property type="match status" value="1"/>
</dbReference>
<dbReference type="InterPro" id="IPR041657">
    <property type="entry name" value="HTH_17"/>
</dbReference>
<dbReference type="OrthoDB" id="41565at2157"/>
<dbReference type="FunFam" id="3.40.50.1390:FF:000002">
    <property type="entry name" value="ORF1 in transposon ISC1904"/>
    <property type="match status" value="1"/>
</dbReference>
<dbReference type="Proteomes" id="UP000427373">
    <property type="component" value="Chromosome"/>
</dbReference>
<dbReference type="GeneID" id="42800401"/>
<dbReference type="InterPro" id="IPR009061">
    <property type="entry name" value="DNA-bd_dom_put_sf"/>
</dbReference>
<dbReference type="PROSITE" id="PS51736">
    <property type="entry name" value="RECOMBINASES_3"/>
    <property type="match status" value="1"/>
</dbReference>
<dbReference type="SUPFAM" id="SSF53041">
    <property type="entry name" value="Resolvase-like"/>
    <property type="match status" value="1"/>
</dbReference>
<dbReference type="Gene3D" id="3.40.50.1390">
    <property type="entry name" value="Resolvase, N-terminal catalytic domain"/>
    <property type="match status" value="1"/>
</dbReference>
<dbReference type="InterPro" id="IPR010093">
    <property type="entry name" value="SinI_DNA-bd"/>
</dbReference>
<proteinExistence type="predicted"/>
<dbReference type="KEGG" id="soh:D1869_04100"/>
<keyword evidence="1" id="KW-0229">DNA integration</keyword>
<dbReference type="EMBL" id="CP045484">
    <property type="protein sequence ID" value="QGR16474.1"/>
    <property type="molecule type" value="Genomic_DNA"/>
</dbReference>
<organism evidence="5 6">
    <name type="scientific">Sulfurisphaera ohwakuensis</name>
    <dbReference type="NCBI Taxonomy" id="69656"/>
    <lineage>
        <taxon>Archaea</taxon>
        <taxon>Thermoproteota</taxon>
        <taxon>Thermoprotei</taxon>
        <taxon>Sulfolobales</taxon>
        <taxon>Sulfolobaceae</taxon>
        <taxon>Sulfurisphaera</taxon>
    </lineage>
</organism>
<dbReference type="AlphaFoldDB" id="A0A650CF90"/>
<evidence type="ECO:0000256" key="1">
    <source>
        <dbReference type="ARBA" id="ARBA00022908"/>
    </source>
</evidence>
<dbReference type="RefSeq" id="WP_156014029.1">
    <property type="nucleotide sequence ID" value="NZ_CP045484.1"/>
</dbReference>
<dbReference type="SMART" id="SM00857">
    <property type="entry name" value="Resolvase"/>
    <property type="match status" value="1"/>
</dbReference>
<reference evidence="5 6" key="1">
    <citation type="submission" date="2019-10" db="EMBL/GenBank/DDBJ databases">
        <title>Genome Sequences from Six Type Strain Members of the Archaeal Family Sulfolobaceae: Acidianus ambivalens, Acidianus infernus, Metallosphaera prunae, Stygiolobus azoricus, Sulfolobus metallicus, and Sulfurisphaera ohwakuensis.</title>
        <authorList>
            <person name="Counts J.A."/>
            <person name="Kelly R.M."/>
        </authorList>
    </citation>
    <scope>NUCLEOTIDE SEQUENCE [LARGE SCALE GENOMIC DNA]</scope>
    <source>
        <strain evidence="5 6">TA-1</strain>
    </source>
</reference>
<evidence type="ECO:0000256" key="3">
    <source>
        <dbReference type="ARBA" id="ARBA00023172"/>
    </source>
</evidence>
<dbReference type="CDD" id="cd03769">
    <property type="entry name" value="SR_IS607_transposase_like"/>
    <property type="match status" value="1"/>
</dbReference>
<evidence type="ECO:0000259" key="4">
    <source>
        <dbReference type="PROSITE" id="PS51736"/>
    </source>
</evidence>
<dbReference type="InterPro" id="IPR006118">
    <property type="entry name" value="Recombinase_CS"/>
</dbReference>